<sequence>MCYSALSGNEERVEEMHKEDELDLVEEHILPRIPDVLAPVELPVGDIDPGKMCKDFQSFDEGPLRALSKDIGVPQADIEAMVVAIKSIAYDKDNPTFVNLPDVELRVRTDAVPLPYVQLQGYGCSGGPKG</sequence>
<dbReference type="AlphaFoldDB" id="A0A0L0GBY9"/>
<name>A0A0L0GBY9_9EUKA</name>
<evidence type="ECO:0000313" key="1">
    <source>
        <dbReference type="EMBL" id="KNC86424.1"/>
    </source>
</evidence>
<dbReference type="Proteomes" id="UP000054560">
    <property type="component" value="Unassembled WGS sequence"/>
</dbReference>
<dbReference type="GeneID" id="25901934"/>
<dbReference type="EMBL" id="KQ241652">
    <property type="protein sequence ID" value="KNC86424.1"/>
    <property type="molecule type" value="Genomic_DNA"/>
</dbReference>
<evidence type="ECO:0000313" key="2">
    <source>
        <dbReference type="Proteomes" id="UP000054560"/>
    </source>
</evidence>
<reference evidence="1 2" key="1">
    <citation type="submission" date="2011-02" db="EMBL/GenBank/DDBJ databases">
        <title>The Genome Sequence of Sphaeroforma arctica JP610.</title>
        <authorList>
            <consortium name="The Broad Institute Genome Sequencing Platform"/>
            <person name="Russ C."/>
            <person name="Cuomo C."/>
            <person name="Young S.K."/>
            <person name="Zeng Q."/>
            <person name="Gargeya S."/>
            <person name="Alvarado L."/>
            <person name="Berlin A."/>
            <person name="Chapman S.B."/>
            <person name="Chen Z."/>
            <person name="Freedman E."/>
            <person name="Gellesch M."/>
            <person name="Goldberg J."/>
            <person name="Griggs A."/>
            <person name="Gujja S."/>
            <person name="Heilman E."/>
            <person name="Heiman D."/>
            <person name="Howarth C."/>
            <person name="Mehta T."/>
            <person name="Neiman D."/>
            <person name="Pearson M."/>
            <person name="Roberts A."/>
            <person name="Saif S."/>
            <person name="Shea T."/>
            <person name="Shenoy N."/>
            <person name="Sisk P."/>
            <person name="Stolte C."/>
            <person name="Sykes S."/>
            <person name="White J."/>
            <person name="Yandava C."/>
            <person name="Burger G."/>
            <person name="Gray M.W."/>
            <person name="Holland P.W.H."/>
            <person name="King N."/>
            <person name="Lang F.B.F."/>
            <person name="Roger A.J."/>
            <person name="Ruiz-Trillo I."/>
            <person name="Haas B."/>
            <person name="Nusbaum C."/>
            <person name="Birren B."/>
        </authorList>
    </citation>
    <scope>NUCLEOTIDE SEQUENCE [LARGE SCALE GENOMIC DNA]</scope>
    <source>
        <strain evidence="1 2">JP610</strain>
    </source>
</reference>
<protein>
    <submittedName>
        <fullName evidence="1">Uncharacterized protein</fullName>
    </submittedName>
</protein>
<keyword evidence="2" id="KW-1185">Reference proteome</keyword>
<accession>A0A0L0GBY9</accession>
<dbReference type="RefSeq" id="XP_014160326.1">
    <property type="nucleotide sequence ID" value="XM_014304851.1"/>
</dbReference>
<organism evidence="1 2">
    <name type="scientific">Sphaeroforma arctica JP610</name>
    <dbReference type="NCBI Taxonomy" id="667725"/>
    <lineage>
        <taxon>Eukaryota</taxon>
        <taxon>Ichthyosporea</taxon>
        <taxon>Ichthyophonida</taxon>
        <taxon>Sphaeroforma</taxon>
    </lineage>
</organism>
<gene>
    <name evidence="1" type="ORF">SARC_01430</name>
</gene>
<proteinExistence type="predicted"/>